<evidence type="ECO:0000313" key="2">
    <source>
        <dbReference type="EMBL" id="MFC4358892.1"/>
    </source>
</evidence>
<feature type="transmembrane region" description="Helical" evidence="1">
    <location>
        <begin position="21"/>
        <end position="40"/>
    </location>
</feature>
<name>A0ABD5PDB2_9EURY</name>
<dbReference type="EMBL" id="JBHSDS010000007">
    <property type="protein sequence ID" value="MFC4358892.1"/>
    <property type="molecule type" value="Genomic_DNA"/>
</dbReference>
<proteinExistence type="predicted"/>
<dbReference type="RefSeq" id="WP_267619818.1">
    <property type="nucleotide sequence ID" value="NZ_JAODIW010000004.1"/>
</dbReference>
<feature type="transmembrane region" description="Helical" evidence="1">
    <location>
        <begin position="112"/>
        <end position="130"/>
    </location>
</feature>
<comment type="caution">
    <text evidence="2">The sequence shown here is derived from an EMBL/GenBank/DDBJ whole genome shotgun (WGS) entry which is preliminary data.</text>
</comment>
<gene>
    <name evidence="2" type="ORF">ACFO0N_13160</name>
</gene>
<keyword evidence="1" id="KW-0812">Transmembrane</keyword>
<feature type="transmembrane region" description="Helical" evidence="1">
    <location>
        <begin position="52"/>
        <end position="74"/>
    </location>
</feature>
<keyword evidence="1" id="KW-0472">Membrane</keyword>
<dbReference type="AlphaFoldDB" id="A0ABD5PDB2"/>
<sequence length="133" mass="13697">MSALPSRFELRDLTPRGVERALGLGLVTLLTVASLGRVVAESIPSFGPVATVSLVLALVVWVLFLTAVLAHAVLGVVGYTTPPRAVEIVVAVVVLLALLVGDVVLGPPALGFPFWVAFVGTMGLTVLVATGSR</sequence>
<reference evidence="2 3" key="1">
    <citation type="journal article" date="2019" name="Int. J. Syst. Evol. Microbiol.">
        <title>The Global Catalogue of Microorganisms (GCM) 10K type strain sequencing project: providing services to taxonomists for standard genome sequencing and annotation.</title>
        <authorList>
            <consortium name="The Broad Institute Genomics Platform"/>
            <consortium name="The Broad Institute Genome Sequencing Center for Infectious Disease"/>
            <person name="Wu L."/>
            <person name="Ma J."/>
        </authorList>
    </citation>
    <scope>NUCLEOTIDE SEQUENCE [LARGE SCALE GENOMIC DNA]</scope>
    <source>
        <strain evidence="2 3">CGMCC 1.12553</strain>
    </source>
</reference>
<organism evidence="2 3">
    <name type="scientific">Halobium salinum</name>
    <dbReference type="NCBI Taxonomy" id="1364940"/>
    <lineage>
        <taxon>Archaea</taxon>
        <taxon>Methanobacteriati</taxon>
        <taxon>Methanobacteriota</taxon>
        <taxon>Stenosarchaea group</taxon>
        <taxon>Halobacteria</taxon>
        <taxon>Halobacteriales</taxon>
        <taxon>Haloferacaceae</taxon>
        <taxon>Halobium</taxon>
    </lineage>
</organism>
<evidence type="ECO:0000256" key="1">
    <source>
        <dbReference type="SAM" id="Phobius"/>
    </source>
</evidence>
<accession>A0ABD5PDB2</accession>
<keyword evidence="3" id="KW-1185">Reference proteome</keyword>
<feature type="transmembrane region" description="Helical" evidence="1">
    <location>
        <begin position="86"/>
        <end position="106"/>
    </location>
</feature>
<evidence type="ECO:0000313" key="3">
    <source>
        <dbReference type="Proteomes" id="UP001595921"/>
    </source>
</evidence>
<keyword evidence="1" id="KW-1133">Transmembrane helix</keyword>
<protein>
    <submittedName>
        <fullName evidence="2">Uncharacterized protein</fullName>
    </submittedName>
</protein>
<dbReference type="Proteomes" id="UP001595921">
    <property type="component" value="Unassembled WGS sequence"/>
</dbReference>